<feature type="region of interest" description="Disordered" evidence="1">
    <location>
        <begin position="181"/>
        <end position="203"/>
    </location>
</feature>
<evidence type="ECO:0000256" key="2">
    <source>
        <dbReference type="SAM" id="SignalP"/>
    </source>
</evidence>
<gene>
    <name evidence="3" type="ORF">K402DRAFT_98510</name>
</gene>
<evidence type="ECO:0000313" key="4">
    <source>
        <dbReference type="Proteomes" id="UP000800041"/>
    </source>
</evidence>
<keyword evidence="2" id="KW-0732">Signal</keyword>
<name>A0A6G1GZ47_9PEZI</name>
<proteinExistence type="predicted"/>
<dbReference type="AlphaFoldDB" id="A0A6G1GZ47"/>
<evidence type="ECO:0008006" key="5">
    <source>
        <dbReference type="Google" id="ProtNLM"/>
    </source>
</evidence>
<feature type="compositionally biased region" description="Gly residues" evidence="1">
    <location>
        <begin position="181"/>
        <end position="191"/>
    </location>
</feature>
<organism evidence="3 4">
    <name type="scientific">Aulographum hederae CBS 113979</name>
    <dbReference type="NCBI Taxonomy" id="1176131"/>
    <lineage>
        <taxon>Eukaryota</taxon>
        <taxon>Fungi</taxon>
        <taxon>Dikarya</taxon>
        <taxon>Ascomycota</taxon>
        <taxon>Pezizomycotina</taxon>
        <taxon>Dothideomycetes</taxon>
        <taxon>Pleosporomycetidae</taxon>
        <taxon>Aulographales</taxon>
        <taxon>Aulographaceae</taxon>
    </lineage>
</organism>
<feature type="signal peptide" evidence="2">
    <location>
        <begin position="1"/>
        <end position="17"/>
    </location>
</feature>
<dbReference type="EMBL" id="ML977159">
    <property type="protein sequence ID" value="KAF1986067.1"/>
    <property type="molecule type" value="Genomic_DNA"/>
</dbReference>
<evidence type="ECO:0000256" key="1">
    <source>
        <dbReference type="SAM" id="MobiDB-lite"/>
    </source>
</evidence>
<feature type="region of interest" description="Disordered" evidence="1">
    <location>
        <begin position="148"/>
        <end position="167"/>
    </location>
</feature>
<feature type="chain" id="PRO_5026122044" description="TNFR-Cys domain-containing protein" evidence="2">
    <location>
        <begin position="18"/>
        <end position="455"/>
    </location>
</feature>
<dbReference type="OrthoDB" id="5596743at2759"/>
<protein>
    <recommendedName>
        <fullName evidence="5">TNFR-Cys domain-containing protein</fullName>
    </recommendedName>
</protein>
<dbReference type="Proteomes" id="UP000800041">
    <property type="component" value="Unassembled WGS sequence"/>
</dbReference>
<accession>A0A6G1GZ47</accession>
<sequence>MWPSFHVAALLVVHVCAFTPERRQNDLCPVNNRDNCARAVTGTFQGSATVAAHRRDCSSYLEATTTFFPTSITLIFVTTTITVSGGDLAKRQTSSTKNIPAYAIACNPTSRYASACYCWGITGSTSTYTESDEVVTITSTVNITTTLRSSIPPSTSRNSTANSASSMTSFSGTAPIITGTGGTGIGTGTGTSGFPPQSSNSSSSYIPPCLPGQSLCNDDCTNLQLDNSNCGSCGLECSGGTSCVEGSCACPGNTTLCNDCTDLQSDSQNCGECGTHCSGGSSCTNGACTCPGSLTLCDDCTNLQTDNRNCGACGRVCGAGTRCRNGDCQCIPGRCGTFGATLGCNGVRPCRCVASPDGSTFCSNNFPCRGRRLCTADGRCPAGSRCAVATCCVRFGQRVPRVCIPQLYYRQCRNPAVKLMVLARDEEDEWAEDDLEGKGDPIEILEGWAFGGNGE</sequence>
<reference evidence="3" key="1">
    <citation type="journal article" date="2020" name="Stud. Mycol.">
        <title>101 Dothideomycetes genomes: a test case for predicting lifestyles and emergence of pathogens.</title>
        <authorList>
            <person name="Haridas S."/>
            <person name="Albert R."/>
            <person name="Binder M."/>
            <person name="Bloem J."/>
            <person name="Labutti K."/>
            <person name="Salamov A."/>
            <person name="Andreopoulos B."/>
            <person name="Baker S."/>
            <person name="Barry K."/>
            <person name="Bills G."/>
            <person name="Bluhm B."/>
            <person name="Cannon C."/>
            <person name="Castanera R."/>
            <person name="Culley D."/>
            <person name="Daum C."/>
            <person name="Ezra D."/>
            <person name="Gonzalez J."/>
            <person name="Henrissat B."/>
            <person name="Kuo A."/>
            <person name="Liang C."/>
            <person name="Lipzen A."/>
            <person name="Lutzoni F."/>
            <person name="Magnuson J."/>
            <person name="Mondo S."/>
            <person name="Nolan M."/>
            <person name="Ohm R."/>
            <person name="Pangilinan J."/>
            <person name="Park H.-J."/>
            <person name="Ramirez L."/>
            <person name="Alfaro M."/>
            <person name="Sun H."/>
            <person name="Tritt A."/>
            <person name="Yoshinaga Y."/>
            <person name="Zwiers L.-H."/>
            <person name="Turgeon B."/>
            <person name="Goodwin S."/>
            <person name="Spatafora J."/>
            <person name="Crous P."/>
            <person name="Grigoriev I."/>
        </authorList>
    </citation>
    <scope>NUCLEOTIDE SEQUENCE</scope>
    <source>
        <strain evidence="3">CBS 113979</strain>
    </source>
</reference>
<keyword evidence="4" id="KW-1185">Reference proteome</keyword>
<evidence type="ECO:0000313" key="3">
    <source>
        <dbReference type="EMBL" id="KAF1986067.1"/>
    </source>
</evidence>
<feature type="compositionally biased region" description="Low complexity" evidence="1">
    <location>
        <begin position="154"/>
        <end position="167"/>
    </location>
</feature>
<feature type="compositionally biased region" description="Low complexity" evidence="1">
    <location>
        <begin position="192"/>
        <end position="203"/>
    </location>
</feature>